<evidence type="ECO:0000313" key="4">
    <source>
        <dbReference type="Proteomes" id="UP000269157"/>
    </source>
</evidence>
<organism evidence="3 4">
    <name type="scientific">Litoreibacter meonggei</name>
    <dbReference type="NCBI Taxonomy" id="1049199"/>
    <lineage>
        <taxon>Bacteria</taxon>
        <taxon>Pseudomonadati</taxon>
        <taxon>Pseudomonadota</taxon>
        <taxon>Alphaproteobacteria</taxon>
        <taxon>Rhodobacterales</taxon>
        <taxon>Roseobacteraceae</taxon>
        <taxon>Litoreibacter</taxon>
    </lineage>
</organism>
<keyword evidence="1" id="KW-0732">Signal</keyword>
<reference evidence="3 4" key="1">
    <citation type="submission" date="2018-10" db="EMBL/GenBank/DDBJ databases">
        <title>Genomic Encyclopedia of Archaeal and Bacterial Type Strains, Phase II (KMG-II): from individual species to whole genera.</title>
        <authorList>
            <person name="Goeker M."/>
        </authorList>
    </citation>
    <scope>NUCLEOTIDE SEQUENCE [LARGE SCALE GENOMIC DNA]</scope>
    <source>
        <strain evidence="3 4">DSM 29466</strain>
    </source>
</reference>
<name>A0A497WT29_9RHOB</name>
<proteinExistence type="predicted"/>
<gene>
    <name evidence="3" type="ORF">BCF46_0159</name>
</gene>
<dbReference type="OrthoDB" id="9812921at2"/>
<dbReference type="SUPFAM" id="SSF53474">
    <property type="entry name" value="alpha/beta-Hydrolases"/>
    <property type="match status" value="1"/>
</dbReference>
<keyword evidence="4" id="KW-1185">Reference proteome</keyword>
<comment type="caution">
    <text evidence="3">The sequence shown here is derived from an EMBL/GenBank/DDBJ whole genome shotgun (WGS) entry which is preliminary data.</text>
</comment>
<dbReference type="Proteomes" id="UP000269157">
    <property type="component" value="Unassembled WGS sequence"/>
</dbReference>
<evidence type="ECO:0000259" key="2">
    <source>
        <dbReference type="Pfam" id="PF01738"/>
    </source>
</evidence>
<keyword evidence="3" id="KW-0378">Hydrolase</keyword>
<dbReference type="InterPro" id="IPR029058">
    <property type="entry name" value="AB_hydrolase_fold"/>
</dbReference>
<feature type="signal peptide" evidence="1">
    <location>
        <begin position="1"/>
        <end position="22"/>
    </location>
</feature>
<dbReference type="InterPro" id="IPR002925">
    <property type="entry name" value="Dienelactn_hydro"/>
</dbReference>
<evidence type="ECO:0000313" key="3">
    <source>
        <dbReference type="EMBL" id="RLJ59968.1"/>
    </source>
</evidence>
<dbReference type="Gene3D" id="3.40.50.1820">
    <property type="entry name" value="alpha/beta hydrolase"/>
    <property type="match status" value="1"/>
</dbReference>
<protein>
    <submittedName>
        <fullName evidence="3">Dienelactone hydrolase family protein</fullName>
    </submittedName>
</protein>
<evidence type="ECO:0000256" key="1">
    <source>
        <dbReference type="SAM" id="SignalP"/>
    </source>
</evidence>
<feature type="chain" id="PRO_5019722238" evidence="1">
    <location>
        <begin position="23"/>
        <end position="411"/>
    </location>
</feature>
<dbReference type="EMBL" id="RCCE01000001">
    <property type="protein sequence ID" value="RLJ59968.1"/>
    <property type="molecule type" value="Genomic_DNA"/>
</dbReference>
<accession>A0A497WT29</accession>
<dbReference type="Pfam" id="PF01738">
    <property type="entry name" value="DLH"/>
    <property type="match status" value="1"/>
</dbReference>
<dbReference type="GO" id="GO:0016787">
    <property type="term" value="F:hydrolase activity"/>
    <property type="evidence" value="ECO:0007669"/>
    <property type="project" value="UniProtKB-KW"/>
</dbReference>
<sequence>MNVFLAALTIAVLIFSPFGVSAQSSVLIGNVPLPQDAVVPQDAESPFLGAWGGKWDNWRNHILIVERVKANGVADVIYAASSEHNGRGNWLRLEAKINGDELVFTDERFPVRYSISATGRMRGVYGDNERFAILKRQDIPAMLSSPNEDWFSVGDLERLETDLVEDKQKIGLSVVIYSPSGDGPFPLALIHHGSTGTGKQPTWFKNIWTNDWLADILNENGWIAAFPQRRGRGGSDGLYDEGFATDRSQGYSSDAAISIAGAERALEDANAALAALKQLPMVQSGETLLGGVSRGGVVAIMQAGQSPDEAAGVINFVGGWVSEGCCDAPINRPLFRRIGLFDGPVLSIYGEEDAFYSIDHSRSNLAEMEMEGANSELLIVEVPGYGKGHWVTTQPNLWEEVIGEYLNSIDR</sequence>
<feature type="domain" description="Dienelactone hydrolase" evidence="2">
    <location>
        <begin position="218"/>
        <end position="376"/>
    </location>
</feature>
<dbReference type="RefSeq" id="WP_121020773.1">
    <property type="nucleotide sequence ID" value="NZ_RCCE01000001.1"/>
</dbReference>
<dbReference type="AlphaFoldDB" id="A0A497WT29"/>